<evidence type="ECO:0000259" key="6">
    <source>
        <dbReference type="Pfam" id="PF01266"/>
    </source>
</evidence>
<dbReference type="Proteomes" id="UP000219621">
    <property type="component" value="Unassembled WGS sequence"/>
</dbReference>
<keyword evidence="8" id="KW-1185">Reference proteome</keyword>
<dbReference type="RefSeq" id="WP_097280294.1">
    <property type="nucleotide sequence ID" value="NZ_OCNJ01000007.1"/>
</dbReference>
<evidence type="ECO:0000256" key="2">
    <source>
        <dbReference type="ARBA" id="ARBA00022630"/>
    </source>
</evidence>
<dbReference type="SUPFAM" id="SSF51905">
    <property type="entry name" value="FAD/NAD(P)-binding domain"/>
    <property type="match status" value="1"/>
</dbReference>
<feature type="domain" description="FAD dependent oxidoreductase" evidence="6">
    <location>
        <begin position="6"/>
        <end position="365"/>
    </location>
</feature>
<dbReference type="PANTHER" id="PTHR43104:SF4">
    <property type="entry name" value="L-2-HYDROXYGLUTARATE DEHYDROGENASE, MITOCHONDRIAL"/>
    <property type="match status" value="1"/>
</dbReference>
<evidence type="ECO:0000313" key="7">
    <source>
        <dbReference type="EMBL" id="SOD98108.1"/>
    </source>
</evidence>
<name>A0A286GRG0_9PROT</name>
<dbReference type="GO" id="GO:0047545">
    <property type="term" value="F:(S)-2-hydroxyglutarate dehydrogenase activity"/>
    <property type="evidence" value="ECO:0007669"/>
    <property type="project" value="TreeGrafter"/>
</dbReference>
<evidence type="ECO:0000256" key="5">
    <source>
        <dbReference type="ARBA" id="ARBA00037941"/>
    </source>
</evidence>
<dbReference type="Pfam" id="PF01266">
    <property type="entry name" value="DAO"/>
    <property type="match status" value="1"/>
</dbReference>
<evidence type="ECO:0000313" key="8">
    <source>
        <dbReference type="Proteomes" id="UP000219621"/>
    </source>
</evidence>
<dbReference type="EMBL" id="OCNJ01000007">
    <property type="protein sequence ID" value="SOD98108.1"/>
    <property type="molecule type" value="Genomic_DNA"/>
</dbReference>
<reference evidence="7 8" key="1">
    <citation type="submission" date="2017-09" db="EMBL/GenBank/DDBJ databases">
        <authorList>
            <person name="Ehlers B."/>
            <person name="Leendertz F.H."/>
        </authorList>
    </citation>
    <scope>NUCLEOTIDE SEQUENCE [LARGE SCALE GENOMIC DNA]</scope>
    <source>
        <strain evidence="7 8">USBA 140</strain>
    </source>
</reference>
<dbReference type="OrthoDB" id="9801699at2"/>
<evidence type="ECO:0000256" key="3">
    <source>
        <dbReference type="ARBA" id="ARBA00022827"/>
    </source>
</evidence>
<protein>
    <submittedName>
        <fullName evidence="7">L-2-hydroxyglutarate oxidase LhgO</fullName>
    </submittedName>
</protein>
<keyword evidence="3" id="KW-0274">FAD</keyword>
<sequence length="367" mass="39298">MTERMDCVVIGAGVVGLAVARTLAQRGREVIVLEAEDAIGTITSSRNSEVIHAGVYYPTGSLKARLCVRGNRMLYAYCDARAVPYSNCTKLIVACSEDEVPALKALQAKSAENGCRLDWMEAKDAIALEPALHCFGALHSPTTGIVDSHSLMVSLQGELEDRGGMIAFKSPVIGGAVLDDGRVRLEVGGAEPMSIEAGLVVNCAGLGAQTVARAIAGLSPETIPPQHYCKGNYFTMTGKAPFERLIYPLPTAASLGLHYTRDMAGQGRFGPDVEWIDNLDYTVDPKRAETFYESIRRYWPDIVDGQLQPSYSGIRPKIQAQGEPARDFDIQGPAQTGVAGYCGLYGIESPGLTSCLAIADYVAEMVA</sequence>
<comment type="similarity">
    <text evidence="5">Belongs to the L2HGDH family.</text>
</comment>
<accession>A0A286GRG0</accession>
<keyword evidence="2" id="KW-0285">Flavoprotein</keyword>
<keyword evidence="4" id="KW-0560">Oxidoreductase</keyword>
<dbReference type="Gene3D" id="3.30.9.10">
    <property type="entry name" value="D-Amino Acid Oxidase, subunit A, domain 2"/>
    <property type="match status" value="1"/>
</dbReference>
<dbReference type="InterPro" id="IPR036188">
    <property type="entry name" value="FAD/NAD-bd_sf"/>
</dbReference>
<evidence type="ECO:0000256" key="1">
    <source>
        <dbReference type="ARBA" id="ARBA00001974"/>
    </source>
</evidence>
<organism evidence="7 8">
    <name type="scientific">Caenispirillum bisanense</name>
    <dbReference type="NCBI Taxonomy" id="414052"/>
    <lineage>
        <taxon>Bacteria</taxon>
        <taxon>Pseudomonadati</taxon>
        <taxon>Pseudomonadota</taxon>
        <taxon>Alphaproteobacteria</taxon>
        <taxon>Rhodospirillales</taxon>
        <taxon>Novispirillaceae</taxon>
        <taxon>Caenispirillum</taxon>
    </lineage>
</organism>
<evidence type="ECO:0000256" key="4">
    <source>
        <dbReference type="ARBA" id="ARBA00023002"/>
    </source>
</evidence>
<dbReference type="PANTHER" id="PTHR43104">
    <property type="entry name" value="L-2-HYDROXYGLUTARATE DEHYDROGENASE, MITOCHONDRIAL"/>
    <property type="match status" value="1"/>
</dbReference>
<dbReference type="Gene3D" id="3.50.50.60">
    <property type="entry name" value="FAD/NAD(P)-binding domain"/>
    <property type="match status" value="1"/>
</dbReference>
<proteinExistence type="inferred from homology"/>
<gene>
    <name evidence="7" type="ORF">SAMN05421508_107197</name>
</gene>
<dbReference type="AlphaFoldDB" id="A0A286GRG0"/>
<dbReference type="InterPro" id="IPR006076">
    <property type="entry name" value="FAD-dep_OxRdtase"/>
</dbReference>
<comment type="cofactor">
    <cofactor evidence="1">
        <name>FAD</name>
        <dbReference type="ChEBI" id="CHEBI:57692"/>
    </cofactor>
</comment>